<evidence type="ECO:0000256" key="11">
    <source>
        <dbReference type="ARBA" id="ARBA00023204"/>
    </source>
</evidence>
<feature type="domain" description="FPG-type" evidence="16">
    <location>
        <begin position="249"/>
        <end position="283"/>
    </location>
</feature>
<keyword evidence="9" id="KW-0862">Zinc</keyword>
<dbReference type="GO" id="GO:0034039">
    <property type="term" value="F:8-oxo-7,8-dihydroguanine DNA N-glycosylase activity"/>
    <property type="evidence" value="ECO:0007669"/>
    <property type="project" value="TreeGrafter"/>
</dbReference>
<evidence type="ECO:0000256" key="12">
    <source>
        <dbReference type="ARBA" id="ARBA00023239"/>
    </source>
</evidence>
<keyword evidence="14" id="KW-0326">Glycosidase</keyword>
<evidence type="ECO:0000256" key="15">
    <source>
        <dbReference type="ARBA" id="ARBA00044632"/>
    </source>
</evidence>
<organism evidence="18">
    <name type="scientific">freshwater metagenome</name>
    <dbReference type="NCBI Taxonomy" id="449393"/>
    <lineage>
        <taxon>unclassified sequences</taxon>
        <taxon>metagenomes</taxon>
        <taxon>ecological metagenomes</taxon>
    </lineage>
</organism>
<dbReference type="Pfam" id="PF06831">
    <property type="entry name" value="H2TH"/>
    <property type="match status" value="1"/>
</dbReference>
<keyword evidence="12" id="KW-0456">Lyase</keyword>
<dbReference type="InterPro" id="IPR035937">
    <property type="entry name" value="FPG_N"/>
</dbReference>
<comment type="catalytic activity">
    <reaction evidence="1">
        <text>Hydrolysis of DNA containing ring-opened 7-methylguanine residues, releasing 2,6-diamino-4-hydroxy-5-(N-methyl)formamidopyrimidine.</text>
        <dbReference type="EC" id="3.2.2.23"/>
    </reaction>
</comment>
<comment type="cofactor">
    <cofactor evidence="2">
        <name>Zn(2+)</name>
        <dbReference type="ChEBI" id="CHEBI:29105"/>
    </cofactor>
</comment>
<dbReference type="PANTHER" id="PTHR22993">
    <property type="entry name" value="FORMAMIDOPYRIMIDINE-DNA GLYCOSYLASE"/>
    <property type="match status" value="1"/>
</dbReference>
<dbReference type="InterPro" id="IPR015887">
    <property type="entry name" value="DNA_glyclase_Znf_dom_DNA_BS"/>
</dbReference>
<dbReference type="GO" id="GO:0003684">
    <property type="term" value="F:damaged DNA binding"/>
    <property type="evidence" value="ECO:0007669"/>
    <property type="project" value="InterPro"/>
</dbReference>
<reference evidence="18" key="1">
    <citation type="submission" date="2020-05" db="EMBL/GenBank/DDBJ databases">
        <authorList>
            <person name="Chiriac C."/>
            <person name="Salcher M."/>
            <person name="Ghai R."/>
            <person name="Kavagutti S V."/>
        </authorList>
    </citation>
    <scope>NUCLEOTIDE SEQUENCE</scope>
</reference>
<feature type="domain" description="Formamidopyrimidine-DNA glycosylase catalytic" evidence="17">
    <location>
        <begin position="2"/>
        <end position="122"/>
    </location>
</feature>
<dbReference type="FunFam" id="1.10.8.50:FF:000003">
    <property type="entry name" value="Formamidopyrimidine-DNA glycosylase"/>
    <property type="match status" value="1"/>
</dbReference>
<dbReference type="SMART" id="SM01232">
    <property type="entry name" value="H2TH"/>
    <property type="match status" value="1"/>
</dbReference>
<keyword evidence="11" id="KW-0234">DNA repair</keyword>
<evidence type="ECO:0000313" key="18">
    <source>
        <dbReference type="EMBL" id="CAB4559655.1"/>
    </source>
</evidence>
<dbReference type="NCBIfam" id="TIGR00577">
    <property type="entry name" value="fpg"/>
    <property type="match status" value="1"/>
</dbReference>
<dbReference type="PROSITE" id="PS01242">
    <property type="entry name" value="ZF_FPG_1"/>
    <property type="match status" value="1"/>
</dbReference>
<dbReference type="SUPFAM" id="SSF81624">
    <property type="entry name" value="N-terminal domain of MutM-like DNA repair proteins"/>
    <property type="match status" value="1"/>
</dbReference>
<dbReference type="InterPro" id="IPR010663">
    <property type="entry name" value="Znf_FPG/IleRS"/>
</dbReference>
<evidence type="ECO:0000256" key="10">
    <source>
        <dbReference type="ARBA" id="ARBA00023125"/>
    </source>
</evidence>
<dbReference type="SUPFAM" id="SSF46946">
    <property type="entry name" value="S13-like H2TH domain"/>
    <property type="match status" value="1"/>
</dbReference>
<evidence type="ECO:0000256" key="7">
    <source>
        <dbReference type="ARBA" id="ARBA00022771"/>
    </source>
</evidence>
<evidence type="ECO:0000256" key="9">
    <source>
        <dbReference type="ARBA" id="ARBA00022833"/>
    </source>
</evidence>
<evidence type="ECO:0000256" key="5">
    <source>
        <dbReference type="ARBA" id="ARBA00022723"/>
    </source>
</evidence>
<dbReference type="Gene3D" id="3.20.190.10">
    <property type="entry name" value="MutM-like, N-terminal"/>
    <property type="match status" value="1"/>
</dbReference>
<evidence type="ECO:0000256" key="6">
    <source>
        <dbReference type="ARBA" id="ARBA00022763"/>
    </source>
</evidence>
<evidence type="ECO:0000256" key="14">
    <source>
        <dbReference type="ARBA" id="ARBA00023295"/>
    </source>
</evidence>
<dbReference type="InterPro" id="IPR000214">
    <property type="entry name" value="Znf_DNA_glyclase/AP_lyase"/>
</dbReference>
<evidence type="ECO:0000256" key="8">
    <source>
        <dbReference type="ARBA" id="ARBA00022801"/>
    </source>
</evidence>
<dbReference type="GO" id="GO:0008270">
    <property type="term" value="F:zinc ion binding"/>
    <property type="evidence" value="ECO:0007669"/>
    <property type="project" value="UniProtKB-KW"/>
</dbReference>
<keyword evidence="6" id="KW-0227">DNA damage</keyword>
<evidence type="ECO:0000256" key="3">
    <source>
        <dbReference type="ARBA" id="ARBA00009409"/>
    </source>
</evidence>
<dbReference type="Gene3D" id="1.10.8.50">
    <property type="match status" value="1"/>
</dbReference>
<dbReference type="SMART" id="SM00898">
    <property type="entry name" value="Fapy_DNA_glyco"/>
    <property type="match status" value="1"/>
</dbReference>
<proteinExistence type="inferred from homology"/>
<dbReference type="AlphaFoldDB" id="A0A6J6D8N0"/>
<gene>
    <name evidence="18" type="ORF">UFOPK1650_00073</name>
</gene>
<evidence type="ECO:0000259" key="16">
    <source>
        <dbReference type="PROSITE" id="PS51066"/>
    </source>
</evidence>
<evidence type="ECO:0000256" key="4">
    <source>
        <dbReference type="ARBA" id="ARBA00011245"/>
    </source>
</evidence>
<keyword evidence="5" id="KW-0479">Metal-binding</keyword>
<comment type="catalytic activity">
    <reaction evidence="15">
        <text>2'-deoxyribonucleotide-(2'-deoxyribose 5'-phosphate)-2'-deoxyribonucleotide-DNA = a 3'-end 2'-deoxyribonucleotide-(2,3-dehydro-2,3-deoxyribose 5'-phosphate)-DNA + a 5'-end 5'-phospho-2'-deoxyribonucleoside-DNA + H(+)</text>
        <dbReference type="Rhea" id="RHEA:66592"/>
        <dbReference type="Rhea" id="RHEA-COMP:13180"/>
        <dbReference type="Rhea" id="RHEA-COMP:16897"/>
        <dbReference type="Rhea" id="RHEA-COMP:17067"/>
        <dbReference type="ChEBI" id="CHEBI:15378"/>
        <dbReference type="ChEBI" id="CHEBI:136412"/>
        <dbReference type="ChEBI" id="CHEBI:157695"/>
        <dbReference type="ChEBI" id="CHEBI:167181"/>
        <dbReference type="EC" id="4.2.99.18"/>
    </reaction>
</comment>
<dbReference type="CDD" id="cd08966">
    <property type="entry name" value="EcFpg-like_N"/>
    <property type="match status" value="1"/>
</dbReference>
<dbReference type="SUPFAM" id="SSF57716">
    <property type="entry name" value="Glucocorticoid receptor-like (DNA-binding domain)"/>
    <property type="match status" value="1"/>
</dbReference>
<evidence type="ECO:0000259" key="17">
    <source>
        <dbReference type="PROSITE" id="PS51068"/>
    </source>
</evidence>
<dbReference type="HAMAP" id="MF_00103">
    <property type="entry name" value="Fapy_DNA_glycosyl"/>
    <property type="match status" value="1"/>
</dbReference>
<keyword evidence="13" id="KW-0511">Multifunctional enzyme</keyword>
<dbReference type="Pfam" id="PF01149">
    <property type="entry name" value="Fapy_DNA_glyco"/>
    <property type="match status" value="1"/>
</dbReference>
<dbReference type="GO" id="GO:0006284">
    <property type="term" value="P:base-excision repair"/>
    <property type="evidence" value="ECO:0007669"/>
    <property type="project" value="InterPro"/>
</dbReference>
<dbReference type="PROSITE" id="PS51068">
    <property type="entry name" value="FPG_CAT"/>
    <property type="match status" value="1"/>
</dbReference>
<evidence type="ECO:0000256" key="1">
    <source>
        <dbReference type="ARBA" id="ARBA00001668"/>
    </source>
</evidence>
<evidence type="ECO:0000256" key="2">
    <source>
        <dbReference type="ARBA" id="ARBA00001947"/>
    </source>
</evidence>
<evidence type="ECO:0000256" key="13">
    <source>
        <dbReference type="ARBA" id="ARBA00023268"/>
    </source>
</evidence>
<dbReference type="InterPro" id="IPR020629">
    <property type="entry name" value="FPG_Glyclase"/>
</dbReference>
<dbReference type="GO" id="GO:0140078">
    <property type="term" value="F:class I DNA-(apurinic or apyrimidinic site) endonuclease activity"/>
    <property type="evidence" value="ECO:0007669"/>
    <property type="project" value="UniProtKB-EC"/>
</dbReference>
<name>A0A6J6D8N0_9ZZZZ</name>
<comment type="subunit">
    <text evidence="4">Monomer.</text>
</comment>
<dbReference type="InterPro" id="IPR012319">
    <property type="entry name" value="FPG_cat"/>
</dbReference>
<dbReference type="InterPro" id="IPR015886">
    <property type="entry name" value="H2TH_FPG"/>
</dbReference>
<sequence>MPELPEVESVRRGLEEHLPGARILTIGTLHPRAVSQKSKAPLDLLQGLRCESVKRRGKYLWLTFERDEHALIAHLGMSGQFRVFQGRKAMKEELHPHVRMTALFKDGRKEFRLDFLDQRTFGWMRIDEIDEESSVPKSILHVAPDPFEDHFDPHRVIERLKRSKSEIKRAILDQTILSGVGNIYADEALWRAKIHPERKASTLNDAQLRLLLSSIRAVMKRALDLGGTSFDHLYVNVNGESGYFATRLAVYGREGERCRRCGTAIRRITFTNRSSHLCPRCQRLR</sequence>
<keyword evidence="7" id="KW-0863">Zinc-finger</keyword>
<comment type="similarity">
    <text evidence="3">Belongs to the FPG family.</text>
</comment>
<dbReference type="InterPro" id="IPR010979">
    <property type="entry name" value="Ribosomal_uS13-like_H2TH"/>
</dbReference>
<keyword evidence="10" id="KW-0238">DNA-binding</keyword>
<accession>A0A6J6D8N0</accession>
<dbReference type="EMBL" id="CAEZTJ010000004">
    <property type="protein sequence ID" value="CAB4559655.1"/>
    <property type="molecule type" value="Genomic_DNA"/>
</dbReference>
<dbReference type="NCBIfam" id="NF002211">
    <property type="entry name" value="PRK01103.1"/>
    <property type="match status" value="1"/>
</dbReference>
<keyword evidence="8" id="KW-0378">Hydrolase</keyword>
<protein>
    <submittedName>
        <fullName evidence="18">Unannotated protein</fullName>
    </submittedName>
</protein>
<dbReference type="PROSITE" id="PS51066">
    <property type="entry name" value="ZF_FPG_2"/>
    <property type="match status" value="1"/>
</dbReference>
<dbReference type="Pfam" id="PF06827">
    <property type="entry name" value="zf-FPG_IleRS"/>
    <property type="match status" value="1"/>
</dbReference>
<dbReference type="PANTHER" id="PTHR22993:SF9">
    <property type="entry name" value="FORMAMIDOPYRIMIDINE-DNA GLYCOSYLASE"/>
    <property type="match status" value="1"/>
</dbReference>